<proteinExistence type="predicted"/>
<reference evidence="1" key="1">
    <citation type="submission" date="2021-03" db="EMBL/GenBank/DDBJ databases">
        <title>Acanthopleuribacteraceae sp. M133.</title>
        <authorList>
            <person name="Wang G."/>
        </authorList>
    </citation>
    <scope>NUCLEOTIDE SEQUENCE</scope>
    <source>
        <strain evidence="1">M133</strain>
    </source>
</reference>
<protein>
    <submittedName>
        <fullName evidence="1">Uncharacterized protein</fullName>
    </submittedName>
</protein>
<organism evidence="1 2">
    <name type="scientific">Sulfidibacter corallicola</name>
    <dbReference type="NCBI Taxonomy" id="2818388"/>
    <lineage>
        <taxon>Bacteria</taxon>
        <taxon>Pseudomonadati</taxon>
        <taxon>Acidobacteriota</taxon>
        <taxon>Holophagae</taxon>
        <taxon>Acanthopleuribacterales</taxon>
        <taxon>Acanthopleuribacteraceae</taxon>
        <taxon>Sulfidibacter</taxon>
    </lineage>
</organism>
<keyword evidence="2" id="KW-1185">Reference proteome</keyword>
<dbReference type="KEGG" id="scor:J3U87_19425"/>
<evidence type="ECO:0000313" key="1">
    <source>
        <dbReference type="EMBL" id="QTD47764.1"/>
    </source>
</evidence>
<dbReference type="EMBL" id="CP071793">
    <property type="protein sequence ID" value="QTD47764.1"/>
    <property type="molecule type" value="Genomic_DNA"/>
</dbReference>
<evidence type="ECO:0000313" key="2">
    <source>
        <dbReference type="Proteomes" id="UP000663929"/>
    </source>
</evidence>
<name>A0A8A4TEX1_SULCO</name>
<dbReference type="RefSeq" id="WP_237377430.1">
    <property type="nucleotide sequence ID" value="NZ_CP071793.1"/>
</dbReference>
<dbReference type="AlphaFoldDB" id="A0A8A4TEX1"/>
<sequence length="140" mass="15706">MLAPQSGFIAIRSPPGLHVGQDDQADDLPAQKMRQARVIVEHSLGEGPLSVSLDFDVQVDAAFGTSLAVHPYQLVHQKLADGRISADFLEFRFPEFETPWPVDLFRRRGEKEVEELGKKILQHILPRRIVFGHVGALMKE</sequence>
<dbReference type="Proteomes" id="UP000663929">
    <property type="component" value="Chromosome"/>
</dbReference>
<accession>A0A8A4TEX1</accession>
<gene>
    <name evidence="1" type="ORF">J3U87_19425</name>
</gene>